<dbReference type="PANTHER" id="PTHR37490">
    <property type="entry name" value="EXPRESSED PROTEIN"/>
    <property type="match status" value="1"/>
</dbReference>
<reference evidence="3" key="1">
    <citation type="submission" date="2022-11" db="EMBL/GenBank/DDBJ databases">
        <authorList>
            <person name="Petersen C."/>
        </authorList>
    </citation>
    <scope>NUCLEOTIDE SEQUENCE</scope>
    <source>
        <strain evidence="3">IBT 16849</strain>
    </source>
</reference>
<keyword evidence="2" id="KW-0472">Membrane</keyword>
<feature type="transmembrane region" description="Helical" evidence="2">
    <location>
        <begin position="24"/>
        <end position="44"/>
    </location>
</feature>
<organism evidence="3 4">
    <name type="scientific">Penicillium cf. griseofulvum</name>
    <dbReference type="NCBI Taxonomy" id="2972120"/>
    <lineage>
        <taxon>Eukaryota</taxon>
        <taxon>Fungi</taxon>
        <taxon>Dikarya</taxon>
        <taxon>Ascomycota</taxon>
        <taxon>Pezizomycotina</taxon>
        <taxon>Eurotiomycetes</taxon>
        <taxon>Eurotiomycetidae</taxon>
        <taxon>Eurotiales</taxon>
        <taxon>Aspergillaceae</taxon>
        <taxon>Penicillium</taxon>
    </lineage>
</organism>
<keyword evidence="2" id="KW-1133">Transmembrane helix</keyword>
<evidence type="ECO:0000313" key="4">
    <source>
        <dbReference type="Proteomes" id="UP001150879"/>
    </source>
</evidence>
<feature type="region of interest" description="Disordered" evidence="1">
    <location>
        <begin position="54"/>
        <end position="87"/>
    </location>
</feature>
<dbReference type="InterPro" id="IPR021838">
    <property type="entry name" value="DUF3431"/>
</dbReference>
<accession>A0A9W9JLJ8</accession>
<dbReference type="AlphaFoldDB" id="A0A9W9JLJ8"/>
<evidence type="ECO:0000256" key="2">
    <source>
        <dbReference type="SAM" id="Phobius"/>
    </source>
</evidence>
<dbReference type="EMBL" id="JAPQKP010000003">
    <property type="protein sequence ID" value="KAJ5199154.1"/>
    <property type="molecule type" value="Genomic_DNA"/>
</dbReference>
<dbReference type="PANTHER" id="PTHR37490:SF2">
    <property type="match status" value="1"/>
</dbReference>
<dbReference type="Pfam" id="PF11913">
    <property type="entry name" value="DUF3431"/>
    <property type="match status" value="1"/>
</dbReference>
<protein>
    <submittedName>
        <fullName evidence="3">Uncharacterized protein</fullName>
    </submittedName>
</protein>
<keyword evidence="4" id="KW-1185">Reference proteome</keyword>
<keyword evidence="2" id="KW-0812">Transmembrane</keyword>
<dbReference type="Proteomes" id="UP001150879">
    <property type="component" value="Unassembled WGS sequence"/>
</dbReference>
<reference evidence="3" key="2">
    <citation type="journal article" date="2023" name="IMA Fungus">
        <title>Comparative genomic study of the Penicillium genus elucidates a diverse pangenome and 15 lateral gene transfer events.</title>
        <authorList>
            <person name="Petersen C."/>
            <person name="Sorensen T."/>
            <person name="Nielsen M.R."/>
            <person name="Sondergaard T.E."/>
            <person name="Sorensen J.L."/>
            <person name="Fitzpatrick D.A."/>
            <person name="Frisvad J.C."/>
            <person name="Nielsen K.L."/>
        </authorList>
    </citation>
    <scope>NUCLEOTIDE SEQUENCE</scope>
    <source>
        <strain evidence="3">IBT 16849</strain>
    </source>
</reference>
<proteinExistence type="predicted"/>
<evidence type="ECO:0000313" key="3">
    <source>
        <dbReference type="EMBL" id="KAJ5199154.1"/>
    </source>
</evidence>
<gene>
    <name evidence="3" type="ORF">N7472_004358</name>
</gene>
<evidence type="ECO:0000256" key="1">
    <source>
        <dbReference type="SAM" id="MobiDB-lite"/>
    </source>
</evidence>
<feature type="compositionally biased region" description="Polar residues" evidence="1">
    <location>
        <begin position="70"/>
        <end position="87"/>
    </location>
</feature>
<name>A0A9W9JLJ8_9EURO</name>
<comment type="caution">
    <text evidence="3">The sequence shown here is derived from an EMBL/GenBank/DDBJ whole genome shotgun (WGS) entry which is preliminary data.</text>
</comment>
<sequence length="335" mass="37828">MPEPMPRRYFGVFSLTSTTKSRKILFLVFILITLVLFCNGFLFYHGPGQLSSNEPKKSKNSLPLPLQEVAPSSQTKPASHIPSHTDSSGVGLVISKTRKEDVGWVTSFCRDFPCTPYIYTVDKQPEEGFLIPHTNVGHEASAYLTYLVEHYYDLHPYTIFIHGKEEHWHNDVGGPKTFNQLHSLRFEAVSRKGFVNLRCLTIPGCPDSLHPSIIQQTDIDNQNLVNNFPQIWSEIFGVDPSTAPLQLGHHCCGQFAVTKERIQQRPLNEYDRILQWVAKAEWSDSYGIGWLIEKLWHVIFGMPAVNCGPVDQCRCDLYGWCGPNPETGGAILTPI</sequence>